<dbReference type="EMBL" id="JAMTCK010000001">
    <property type="protein sequence ID" value="MCP2163447.1"/>
    <property type="molecule type" value="Genomic_DNA"/>
</dbReference>
<dbReference type="InterPro" id="IPR036388">
    <property type="entry name" value="WH-like_DNA-bd_sf"/>
</dbReference>
<dbReference type="AlphaFoldDB" id="A0AAE3KE23"/>
<dbReference type="SUPFAM" id="SSF46785">
    <property type="entry name" value="Winged helix' DNA-binding domain"/>
    <property type="match status" value="1"/>
</dbReference>
<keyword evidence="3" id="KW-1185">Reference proteome</keyword>
<organism evidence="2 3">
    <name type="scientific">Goodfellowiella coeruleoviolacea</name>
    <dbReference type="NCBI Taxonomy" id="334858"/>
    <lineage>
        <taxon>Bacteria</taxon>
        <taxon>Bacillati</taxon>
        <taxon>Actinomycetota</taxon>
        <taxon>Actinomycetes</taxon>
        <taxon>Pseudonocardiales</taxon>
        <taxon>Pseudonocardiaceae</taxon>
        <taxon>Goodfellowiella</taxon>
    </lineage>
</organism>
<comment type="caution">
    <text evidence="2">The sequence shown here is derived from an EMBL/GenBank/DDBJ whole genome shotgun (WGS) entry which is preliminary data.</text>
</comment>
<dbReference type="RefSeq" id="WP_253766102.1">
    <property type="nucleotide sequence ID" value="NZ_JAMTCK010000001.1"/>
</dbReference>
<dbReference type="Proteomes" id="UP001206128">
    <property type="component" value="Unassembled WGS sequence"/>
</dbReference>
<dbReference type="PANTHER" id="PTHR43252:SF6">
    <property type="entry name" value="NEGATIVE TRANSCRIPTION REGULATOR PADR"/>
    <property type="match status" value="1"/>
</dbReference>
<evidence type="ECO:0000259" key="1">
    <source>
        <dbReference type="Pfam" id="PF03551"/>
    </source>
</evidence>
<feature type="domain" description="Transcription regulator PadR N-terminal" evidence="1">
    <location>
        <begin position="7"/>
        <end position="78"/>
    </location>
</feature>
<proteinExistence type="predicted"/>
<sequence>MWTDVLLLANLATQPAHGYELRQRVERTSGYALSNNSLYPALHRFFEAGAVTRTAQPQEGRPARHVYAITDVGRELLHDLLAELPDELAADEAEFLARVAHFDRLTPAERLGVLDARDRALSARRTRLHGLARTAPAEGWARVVLDHVLRRTHAEQHWVSALRARATPPPREEQSR</sequence>
<dbReference type="Gene3D" id="1.10.10.10">
    <property type="entry name" value="Winged helix-like DNA-binding domain superfamily/Winged helix DNA-binding domain"/>
    <property type="match status" value="1"/>
</dbReference>
<name>A0AAE3KE23_9PSEU</name>
<gene>
    <name evidence="2" type="ORF">LX83_000287</name>
</gene>
<reference evidence="2" key="1">
    <citation type="submission" date="2022-06" db="EMBL/GenBank/DDBJ databases">
        <title>Genomic Encyclopedia of Archaeal and Bacterial Type Strains, Phase II (KMG-II): from individual species to whole genera.</title>
        <authorList>
            <person name="Goeker M."/>
        </authorList>
    </citation>
    <scope>NUCLEOTIDE SEQUENCE</scope>
    <source>
        <strain evidence="2">DSM 43935</strain>
    </source>
</reference>
<accession>A0AAE3KE23</accession>
<evidence type="ECO:0000313" key="3">
    <source>
        <dbReference type="Proteomes" id="UP001206128"/>
    </source>
</evidence>
<keyword evidence="2" id="KW-0238">DNA-binding</keyword>
<dbReference type="PANTHER" id="PTHR43252">
    <property type="entry name" value="TRANSCRIPTIONAL REGULATOR YQJI"/>
    <property type="match status" value="1"/>
</dbReference>
<dbReference type="GO" id="GO:0003677">
    <property type="term" value="F:DNA binding"/>
    <property type="evidence" value="ECO:0007669"/>
    <property type="project" value="UniProtKB-KW"/>
</dbReference>
<dbReference type="InterPro" id="IPR036390">
    <property type="entry name" value="WH_DNA-bd_sf"/>
</dbReference>
<dbReference type="InterPro" id="IPR005149">
    <property type="entry name" value="Tscrpt_reg_PadR_N"/>
</dbReference>
<protein>
    <submittedName>
        <fullName evidence="2">DNA-binding transcriptional regulator, PadR family</fullName>
    </submittedName>
</protein>
<dbReference type="Pfam" id="PF03551">
    <property type="entry name" value="PadR"/>
    <property type="match status" value="1"/>
</dbReference>
<evidence type="ECO:0000313" key="2">
    <source>
        <dbReference type="EMBL" id="MCP2163447.1"/>
    </source>
</evidence>